<proteinExistence type="predicted"/>
<dbReference type="AlphaFoldDB" id="A0A5B7KIX2"/>
<comment type="caution">
    <text evidence="2">The sequence shown here is derived from an EMBL/GenBank/DDBJ whole genome shotgun (WGS) entry which is preliminary data.</text>
</comment>
<sequence length="175" mass="19143">MANLRPTPPRPPPSRPAHFPVDIRDAAAVFLRTGATTGPLQLPYMGPYHVLHRGEKYITLEIKGRPYIPSWDRVKAAHLSPAPPMAPPLLPQQHLPPMAEPLHLPHPREVAPCCLPPRGATTGIPSSSGPVSSPRPWQTRSRRQAPNHRHPLRLSPSPHLFLLSLFPASSPALVG</sequence>
<feature type="compositionally biased region" description="Basic residues" evidence="1">
    <location>
        <begin position="140"/>
        <end position="152"/>
    </location>
</feature>
<protein>
    <submittedName>
        <fullName evidence="2">Uncharacterized protein</fullName>
    </submittedName>
</protein>
<evidence type="ECO:0000313" key="2">
    <source>
        <dbReference type="EMBL" id="MPD05248.1"/>
    </source>
</evidence>
<feature type="region of interest" description="Disordered" evidence="1">
    <location>
        <begin position="116"/>
        <end position="153"/>
    </location>
</feature>
<dbReference type="Proteomes" id="UP000324222">
    <property type="component" value="Unassembled WGS sequence"/>
</dbReference>
<feature type="compositionally biased region" description="Low complexity" evidence="1">
    <location>
        <begin position="125"/>
        <end position="136"/>
    </location>
</feature>
<evidence type="ECO:0000313" key="3">
    <source>
        <dbReference type="Proteomes" id="UP000324222"/>
    </source>
</evidence>
<organism evidence="2 3">
    <name type="scientific">Portunus trituberculatus</name>
    <name type="common">Swimming crab</name>
    <name type="synonym">Neptunus trituberculatus</name>
    <dbReference type="NCBI Taxonomy" id="210409"/>
    <lineage>
        <taxon>Eukaryota</taxon>
        <taxon>Metazoa</taxon>
        <taxon>Ecdysozoa</taxon>
        <taxon>Arthropoda</taxon>
        <taxon>Crustacea</taxon>
        <taxon>Multicrustacea</taxon>
        <taxon>Malacostraca</taxon>
        <taxon>Eumalacostraca</taxon>
        <taxon>Eucarida</taxon>
        <taxon>Decapoda</taxon>
        <taxon>Pleocyemata</taxon>
        <taxon>Brachyura</taxon>
        <taxon>Eubrachyura</taxon>
        <taxon>Portunoidea</taxon>
        <taxon>Portunidae</taxon>
        <taxon>Portuninae</taxon>
        <taxon>Portunus</taxon>
    </lineage>
</organism>
<dbReference type="EMBL" id="VSRR010145098">
    <property type="protein sequence ID" value="MPD05248.1"/>
    <property type="molecule type" value="Genomic_DNA"/>
</dbReference>
<gene>
    <name evidence="2" type="ORF">E2C01_100980</name>
</gene>
<accession>A0A5B7KIX2</accession>
<keyword evidence="3" id="KW-1185">Reference proteome</keyword>
<name>A0A5B7KIX2_PORTR</name>
<reference evidence="2 3" key="1">
    <citation type="submission" date="2019-05" db="EMBL/GenBank/DDBJ databases">
        <title>Another draft genome of Portunus trituberculatus and its Hox gene families provides insights of decapod evolution.</title>
        <authorList>
            <person name="Jeong J.-H."/>
            <person name="Song I."/>
            <person name="Kim S."/>
            <person name="Choi T."/>
            <person name="Kim D."/>
            <person name="Ryu S."/>
            <person name="Kim W."/>
        </authorList>
    </citation>
    <scope>NUCLEOTIDE SEQUENCE [LARGE SCALE GENOMIC DNA]</scope>
    <source>
        <tissue evidence="2">Muscle</tissue>
    </source>
</reference>
<evidence type="ECO:0000256" key="1">
    <source>
        <dbReference type="SAM" id="MobiDB-lite"/>
    </source>
</evidence>